<name>A0AAE0S972_9BIVA</name>
<keyword evidence="2 7" id="KW-0732">Signal</keyword>
<accession>A0AAE0S972</accession>
<keyword evidence="5 7" id="KW-0443">Lipid metabolism</keyword>
<organism evidence="8 9">
    <name type="scientific">Potamilus streckersoni</name>
    <dbReference type="NCBI Taxonomy" id="2493646"/>
    <lineage>
        <taxon>Eukaryota</taxon>
        <taxon>Metazoa</taxon>
        <taxon>Spiralia</taxon>
        <taxon>Lophotrochozoa</taxon>
        <taxon>Mollusca</taxon>
        <taxon>Bivalvia</taxon>
        <taxon>Autobranchia</taxon>
        <taxon>Heteroconchia</taxon>
        <taxon>Palaeoheterodonta</taxon>
        <taxon>Unionida</taxon>
        <taxon>Unionoidea</taxon>
        <taxon>Unionidae</taxon>
        <taxon>Ambleminae</taxon>
        <taxon>Lampsilini</taxon>
        <taxon>Potamilus</taxon>
    </lineage>
</organism>
<sequence length="565" mass="64071">MAKFTAILILCTLISVILASPKVTPAYVTYHEKTKKFELHINEELSSSTPWVVKGSFSNQINETGWSYLTISSSSDFPDNIQAYFAGYLEASLTRKLINQNWINNVEGYCSEPYTPYCQRLHKFLQENMDWMNEQIKAKAASDPYWHMVELFLYQVSGITDGYFNVTPQAGSTSVDPFGFYMFQISGDIEDLESTLGKEDLKSHVLGSGSCSALIKLLPGFKDLYVAHDTWSGFQTMLRVLKKYDFAFHSTSQTKDLVPGQAMTFSSYPGTIYSGDDYYLISSGLASLETTIGNSNDDLWKYVKPTGGVMEGIRTMVANRLAITGDDWAKIFSQFNSGTYNNQWMIVDYNKFKPGIIPSSGLLTILEQIPGFIMHMDMTELLMNQTYWPSYNIPFCEKIFNMSGQQENVAKYGDWFTYDKSPRAQIFRRDNVRVMDLDSMTRLMRYNNFKQDPLSKCDCSPPYSGENGISARSDLNPADGKYPFGALGHRLHGGTDMKVTDSDMFKELKFKAISGPTWDDLPPFQWSSSDFKNVPHVGLPDLYKFDPIYFNGTALDKNRKVLCKL</sequence>
<evidence type="ECO:0000256" key="4">
    <source>
        <dbReference type="ARBA" id="ARBA00022963"/>
    </source>
</evidence>
<keyword evidence="4 7" id="KW-0442">Lipid degradation</keyword>
<dbReference type="Proteomes" id="UP001195483">
    <property type="component" value="Unassembled WGS sequence"/>
</dbReference>
<comment type="caution">
    <text evidence="8">The sequence shown here is derived from an EMBL/GenBank/DDBJ whole genome shotgun (WGS) entry which is preliminary data.</text>
</comment>
<dbReference type="PANTHER" id="PTHR12370">
    <property type="entry name" value="PHOSPHOLIPASE B-RELATED"/>
    <property type="match status" value="1"/>
</dbReference>
<dbReference type="InterPro" id="IPR007000">
    <property type="entry name" value="PLipase_B-like"/>
</dbReference>
<reference evidence="8" key="3">
    <citation type="submission" date="2023-05" db="EMBL/GenBank/DDBJ databases">
        <authorList>
            <person name="Smith C.H."/>
        </authorList>
    </citation>
    <scope>NUCLEOTIDE SEQUENCE</scope>
    <source>
        <strain evidence="8">CHS0354</strain>
        <tissue evidence="8">Mantle</tissue>
    </source>
</reference>
<evidence type="ECO:0000313" key="9">
    <source>
        <dbReference type="Proteomes" id="UP001195483"/>
    </source>
</evidence>
<dbReference type="Gene3D" id="3.60.60.30">
    <property type="match status" value="1"/>
</dbReference>
<comment type="similarity">
    <text evidence="1 7">Belongs to the phospholipase B-like family.</text>
</comment>
<evidence type="ECO:0000256" key="1">
    <source>
        <dbReference type="ARBA" id="ARBA00007835"/>
    </source>
</evidence>
<evidence type="ECO:0000256" key="3">
    <source>
        <dbReference type="ARBA" id="ARBA00022801"/>
    </source>
</evidence>
<gene>
    <name evidence="8" type="ORF">CHS0354_032844</name>
</gene>
<protein>
    <recommendedName>
        <fullName evidence="7">Phospholipase B-like</fullName>
        <ecNumber evidence="7">3.1.1.-</ecNumber>
    </recommendedName>
</protein>
<comment type="function">
    <text evidence="7">Putative phospholipase.</text>
</comment>
<keyword evidence="3 7" id="KW-0378">Hydrolase</keyword>
<dbReference type="Pfam" id="PF04916">
    <property type="entry name" value="Phospholip_B"/>
    <property type="match status" value="1"/>
</dbReference>
<dbReference type="GO" id="GO:0005576">
    <property type="term" value="C:extracellular region"/>
    <property type="evidence" value="ECO:0007669"/>
    <property type="project" value="TreeGrafter"/>
</dbReference>
<dbReference type="GO" id="GO:0009395">
    <property type="term" value="P:phospholipid catabolic process"/>
    <property type="evidence" value="ECO:0007669"/>
    <property type="project" value="TreeGrafter"/>
</dbReference>
<reference evidence="8" key="1">
    <citation type="journal article" date="2021" name="Genome Biol. Evol.">
        <title>A High-Quality Reference Genome for a Parasitic Bivalve with Doubly Uniparental Inheritance (Bivalvia: Unionida).</title>
        <authorList>
            <person name="Smith C.H."/>
        </authorList>
    </citation>
    <scope>NUCLEOTIDE SEQUENCE</scope>
    <source>
        <strain evidence="8">CHS0354</strain>
    </source>
</reference>
<dbReference type="EMBL" id="JAEAOA010001935">
    <property type="protein sequence ID" value="KAK3587636.1"/>
    <property type="molecule type" value="Genomic_DNA"/>
</dbReference>
<dbReference type="EC" id="3.1.1.-" evidence="7"/>
<dbReference type="AlphaFoldDB" id="A0AAE0S972"/>
<evidence type="ECO:0000256" key="6">
    <source>
        <dbReference type="ARBA" id="ARBA00023180"/>
    </source>
</evidence>
<feature type="signal peptide" evidence="7">
    <location>
        <begin position="1"/>
        <end position="19"/>
    </location>
</feature>
<feature type="chain" id="PRO_5041784299" description="Phospholipase B-like" evidence="7">
    <location>
        <begin position="20"/>
        <end position="565"/>
    </location>
</feature>
<keyword evidence="9" id="KW-1185">Reference proteome</keyword>
<evidence type="ECO:0000256" key="5">
    <source>
        <dbReference type="ARBA" id="ARBA00023098"/>
    </source>
</evidence>
<evidence type="ECO:0000313" key="8">
    <source>
        <dbReference type="EMBL" id="KAK3587636.1"/>
    </source>
</evidence>
<dbReference type="GO" id="GO:0004620">
    <property type="term" value="F:phospholipase activity"/>
    <property type="evidence" value="ECO:0007669"/>
    <property type="project" value="InterPro"/>
</dbReference>
<evidence type="ECO:0000256" key="2">
    <source>
        <dbReference type="ARBA" id="ARBA00022729"/>
    </source>
</evidence>
<reference evidence="8" key="2">
    <citation type="journal article" date="2021" name="Genome Biol. Evol.">
        <title>Developing a high-quality reference genome for a parasitic bivalve with doubly uniparental inheritance (Bivalvia: Unionida).</title>
        <authorList>
            <person name="Smith C.H."/>
        </authorList>
    </citation>
    <scope>NUCLEOTIDE SEQUENCE</scope>
    <source>
        <strain evidence="8">CHS0354</strain>
        <tissue evidence="8">Mantle</tissue>
    </source>
</reference>
<evidence type="ECO:0000256" key="7">
    <source>
        <dbReference type="RuleBase" id="RU364138"/>
    </source>
</evidence>
<proteinExistence type="inferred from homology"/>
<dbReference type="PANTHER" id="PTHR12370:SF3">
    <property type="entry name" value="PHOSPHOLIPASE B-LIKE 2-RELATED"/>
    <property type="match status" value="1"/>
</dbReference>
<keyword evidence="6" id="KW-0325">Glycoprotein</keyword>